<accession>A0A4R2JMW8</accession>
<dbReference type="GO" id="GO:0000035">
    <property type="term" value="F:acyl binding"/>
    <property type="evidence" value="ECO:0007669"/>
    <property type="project" value="TreeGrafter"/>
</dbReference>
<organism evidence="8 9">
    <name type="scientific">Actinocrispum wychmicini</name>
    <dbReference type="NCBI Taxonomy" id="1213861"/>
    <lineage>
        <taxon>Bacteria</taxon>
        <taxon>Bacillati</taxon>
        <taxon>Actinomycetota</taxon>
        <taxon>Actinomycetes</taxon>
        <taxon>Pseudonocardiales</taxon>
        <taxon>Pseudonocardiaceae</taxon>
        <taxon>Actinocrispum</taxon>
    </lineage>
</organism>
<dbReference type="EMBL" id="SLWS01000003">
    <property type="protein sequence ID" value="TCO60644.1"/>
    <property type="molecule type" value="Genomic_DNA"/>
</dbReference>
<keyword evidence="9" id="KW-1185">Reference proteome</keyword>
<evidence type="ECO:0000256" key="6">
    <source>
        <dbReference type="ARBA" id="ARBA00023160"/>
    </source>
</evidence>
<comment type="caution">
    <text evidence="8">The sequence shown here is derived from an EMBL/GenBank/DDBJ whole genome shotgun (WGS) entry which is preliminary data.</text>
</comment>
<gene>
    <name evidence="8" type="ORF">EV192_103219</name>
</gene>
<evidence type="ECO:0000256" key="1">
    <source>
        <dbReference type="ARBA" id="ARBA00022450"/>
    </source>
</evidence>
<name>A0A4R2JMW8_9PSEU</name>
<evidence type="ECO:0000256" key="3">
    <source>
        <dbReference type="ARBA" id="ARBA00022553"/>
    </source>
</evidence>
<evidence type="ECO:0000256" key="4">
    <source>
        <dbReference type="ARBA" id="ARBA00022832"/>
    </source>
</evidence>
<sequence>MAEERVRAVVVEFVRGVDGVSGQVSGAASFDELGVDSMSTMDLLDKVEREFGVAIPDEALPLIVTIQDLVDFVVSAKQKQGVNP</sequence>
<dbReference type="AlphaFoldDB" id="A0A4R2JMW8"/>
<evidence type="ECO:0000313" key="9">
    <source>
        <dbReference type="Proteomes" id="UP000295680"/>
    </source>
</evidence>
<dbReference type="SUPFAM" id="SSF47336">
    <property type="entry name" value="ACP-like"/>
    <property type="match status" value="1"/>
</dbReference>
<dbReference type="PANTHER" id="PTHR20863:SF76">
    <property type="entry name" value="CARRIER DOMAIN-CONTAINING PROTEIN"/>
    <property type="match status" value="1"/>
</dbReference>
<dbReference type="RefSeq" id="WP_132115784.1">
    <property type="nucleotide sequence ID" value="NZ_SLWS01000003.1"/>
</dbReference>
<evidence type="ECO:0000313" key="8">
    <source>
        <dbReference type="EMBL" id="TCO60644.1"/>
    </source>
</evidence>
<dbReference type="Proteomes" id="UP000295680">
    <property type="component" value="Unassembled WGS sequence"/>
</dbReference>
<dbReference type="InterPro" id="IPR009081">
    <property type="entry name" value="PP-bd_ACP"/>
</dbReference>
<keyword evidence="1" id="KW-0596">Phosphopantetheine</keyword>
<dbReference type="InterPro" id="IPR036736">
    <property type="entry name" value="ACP-like_sf"/>
</dbReference>
<dbReference type="PANTHER" id="PTHR20863">
    <property type="entry name" value="ACYL CARRIER PROTEIN"/>
    <property type="match status" value="1"/>
</dbReference>
<reference evidence="8 9" key="1">
    <citation type="submission" date="2019-03" db="EMBL/GenBank/DDBJ databases">
        <title>Genomic Encyclopedia of Type Strains, Phase IV (KMG-IV): sequencing the most valuable type-strain genomes for metagenomic binning, comparative biology and taxonomic classification.</title>
        <authorList>
            <person name="Goeker M."/>
        </authorList>
    </citation>
    <scope>NUCLEOTIDE SEQUENCE [LARGE SCALE GENOMIC DNA]</scope>
    <source>
        <strain evidence="8 9">DSM 45934</strain>
    </source>
</reference>
<proteinExistence type="predicted"/>
<dbReference type="GO" id="GO:0009245">
    <property type="term" value="P:lipid A biosynthetic process"/>
    <property type="evidence" value="ECO:0007669"/>
    <property type="project" value="TreeGrafter"/>
</dbReference>
<dbReference type="OrthoDB" id="3537906at2"/>
<dbReference type="GO" id="GO:0000036">
    <property type="term" value="F:acyl carrier activity"/>
    <property type="evidence" value="ECO:0007669"/>
    <property type="project" value="TreeGrafter"/>
</dbReference>
<keyword evidence="3" id="KW-0597">Phosphoprotein</keyword>
<dbReference type="PROSITE" id="PS00012">
    <property type="entry name" value="PHOSPHOPANTETHEINE"/>
    <property type="match status" value="1"/>
</dbReference>
<dbReference type="GO" id="GO:0016020">
    <property type="term" value="C:membrane"/>
    <property type="evidence" value="ECO:0007669"/>
    <property type="project" value="GOC"/>
</dbReference>
<dbReference type="Pfam" id="PF00550">
    <property type="entry name" value="PP-binding"/>
    <property type="match status" value="1"/>
</dbReference>
<feature type="domain" description="Carrier" evidence="7">
    <location>
        <begin position="1"/>
        <end position="77"/>
    </location>
</feature>
<dbReference type="InterPro" id="IPR006162">
    <property type="entry name" value="Ppantetheine_attach_site"/>
</dbReference>
<dbReference type="InterPro" id="IPR003231">
    <property type="entry name" value="ACP"/>
</dbReference>
<dbReference type="PROSITE" id="PS50075">
    <property type="entry name" value="CARRIER"/>
    <property type="match status" value="1"/>
</dbReference>
<evidence type="ECO:0000256" key="5">
    <source>
        <dbReference type="ARBA" id="ARBA00023098"/>
    </source>
</evidence>
<dbReference type="GO" id="GO:0005829">
    <property type="term" value="C:cytosol"/>
    <property type="evidence" value="ECO:0007669"/>
    <property type="project" value="TreeGrafter"/>
</dbReference>
<keyword evidence="6" id="KW-0275">Fatty acid biosynthesis</keyword>
<keyword evidence="4" id="KW-0276">Fatty acid metabolism</keyword>
<evidence type="ECO:0000259" key="7">
    <source>
        <dbReference type="PROSITE" id="PS50075"/>
    </source>
</evidence>
<keyword evidence="5" id="KW-0443">Lipid metabolism</keyword>
<evidence type="ECO:0000256" key="2">
    <source>
        <dbReference type="ARBA" id="ARBA00022516"/>
    </source>
</evidence>
<dbReference type="Gene3D" id="1.10.1200.10">
    <property type="entry name" value="ACP-like"/>
    <property type="match status" value="1"/>
</dbReference>
<protein>
    <submittedName>
        <fullName evidence="8">Acyl carrier protein</fullName>
    </submittedName>
</protein>
<keyword evidence="2" id="KW-0444">Lipid biosynthesis</keyword>